<dbReference type="OrthoDB" id="10261563at2759"/>
<evidence type="ECO:0000259" key="2">
    <source>
        <dbReference type="Pfam" id="PF10180"/>
    </source>
</evidence>
<sequence length="273" mass="31086">MDHIPAWKRIAIKNQERATDDGDTTALNVTTHLATANLSKREKRKIIRGEPENGKGKKALANPNKKQKKDKAPREERLLNKEQVLKDQLRYLIDFYREKVGELPQEVWSHKPVQAQLGESSISKDEKDTDDAKPQVVEVWKFSKQKQNWLLKHILDVTQIPACYDDLLYAYFKDLKGGSKAALEKACQECLDRHEKGQLAAQTSSEIERLEKEEDSEKGQAQESTDTAEKPAKTEQKEQGEQPADVKAAEDEAPPSDEQVNRAQKLLSYLRQA</sequence>
<accession>A0A1G4JKT7</accession>
<name>A0A1G4JKT7_9SACH</name>
<organism evidence="3 4">
    <name type="scientific">Lachancea meyersii CBS 8951</name>
    <dbReference type="NCBI Taxonomy" id="1266667"/>
    <lineage>
        <taxon>Eukaryota</taxon>
        <taxon>Fungi</taxon>
        <taxon>Dikarya</taxon>
        <taxon>Ascomycota</taxon>
        <taxon>Saccharomycotina</taxon>
        <taxon>Saccharomycetes</taxon>
        <taxon>Saccharomycetales</taxon>
        <taxon>Saccharomycetaceae</taxon>
        <taxon>Lachancea</taxon>
    </lineage>
</organism>
<feature type="region of interest" description="Disordered" evidence="1">
    <location>
        <begin position="39"/>
        <end position="74"/>
    </location>
</feature>
<feature type="compositionally biased region" description="Basic and acidic residues" evidence="1">
    <location>
        <begin position="206"/>
        <end position="220"/>
    </location>
</feature>
<protein>
    <submittedName>
        <fullName evidence="3">LAME_0E11540g1_1</fullName>
    </submittedName>
</protein>
<dbReference type="PANTHER" id="PTHR22306">
    <property type="entry name" value="CHROMOSOME 7 OPEN READING FRAME 50"/>
    <property type="match status" value="1"/>
</dbReference>
<feature type="domain" description="WKF" evidence="2">
    <location>
        <begin position="91"/>
        <end position="189"/>
    </location>
</feature>
<dbReference type="Proteomes" id="UP000191144">
    <property type="component" value="Chromosome E"/>
</dbReference>
<dbReference type="InterPro" id="IPR019327">
    <property type="entry name" value="WKF"/>
</dbReference>
<evidence type="ECO:0000256" key="1">
    <source>
        <dbReference type="SAM" id="MobiDB-lite"/>
    </source>
</evidence>
<evidence type="ECO:0000313" key="4">
    <source>
        <dbReference type="Proteomes" id="UP000191144"/>
    </source>
</evidence>
<dbReference type="EMBL" id="LT598481">
    <property type="protein sequence ID" value="SCU91178.1"/>
    <property type="molecule type" value="Genomic_DNA"/>
</dbReference>
<dbReference type="AlphaFoldDB" id="A0A1G4JKT7"/>
<gene>
    <name evidence="3" type="ORF">LAME_0E11540G</name>
</gene>
<feature type="region of interest" description="Disordered" evidence="1">
    <location>
        <begin position="195"/>
        <end position="262"/>
    </location>
</feature>
<keyword evidence="4" id="KW-1185">Reference proteome</keyword>
<proteinExistence type="predicted"/>
<feature type="compositionally biased region" description="Basic and acidic residues" evidence="1">
    <location>
        <begin position="227"/>
        <end position="240"/>
    </location>
</feature>
<reference evidence="4" key="1">
    <citation type="submission" date="2016-03" db="EMBL/GenBank/DDBJ databases">
        <authorList>
            <person name="Devillers Hugo."/>
        </authorList>
    </citation>
    <scope>NUCLEOTIDE SEQUENCE [LARGE SCALE GENOMIC DNA]</scope>
</reference>
<evidence type="ECO:0000313" key="3">
    <source>
        <dbReference type="EMBL" id="SCU91178.1"/>
    </source>
</evidence>
<dbReference type="Pfam" id="PF10180">
    <property type="entry name" value="WKF"/>
    <property type="match status" value="1"/>
</dbReference>
<dbReference type="PANTHER" id="PTHR22306:SF2">
    <property type="entry name" value="CHROMOSOME 7 OPEN READING FRAME 50"/>
    <property type="match status" value="1"/>
</dbReference>